<evidence type="ECO:0000256" key="2">
    <source>
        <dbReference type="SAM" id="SignalP"/>
    </source>
</evidence>
<keyword evidence="1" id="KW-1133">Transmembrane helix</keyword>
<sequence length="440" mass="47780">MVFLFMVRAYIVGALKAMRFEGQGGRNGQYVQVGDEHTVEGSVFRGLADEEEMAFDDESFGGRLDKHARGLRRSWNLVWTTFVITAYIVLAWKAYTLIEWSETTDLHSSALQDMPIYGASLQYDCAAAPHLCHNTTTSATFHVPIGTSHADHLFDLRGGAVGTLTIAHASSDSSSSSSDIEVELTLRSDNATLVDHVVVYAPQADADGRVPNSHFVLLTPNRAYLGTSYMRFDAVLRVPARLRHLHVLAHTVTQVRFAPGIIGEELESVDVTLLAEDDRGMVVLHEGVRARRIGVEAHGGWVVGELAIAERASVETRGDAVMTLRVRPRAADAGLSFGSAELRTVSGSGAAEIVYVRAAGGESARRIESWHYSAERGRVWLDYRGARVEGRVSVDARAVDADRVNGDIVGGTGTDLLVGDWGGQDQVVVKAPAGWVGMYF</sequence>
<reference evidence="3 4" key="1">
    <citation type="submission" date="2019-02" db="EMBL/GenBank/DDBJ databases">
        <title>Genome sequencing of the rare red list fungi Bondarzewia mesenterica.</title>
        <authorList>
            <person name="Buettner E."/>
            <person name="Kellner H."/>
        </authorList>
    </citation>
    <scope>NUCLEOTIDE SEQUENCE [LARGE SCALE GENOMIC DNA]</scope>
    <source>
        <strain evidence="3 4">DSM 108281</strain>
    </source>
</reference>
<dbReference type="EMBL" id="SGPL01000115">
    <property type="protein sequence ID" value="THH17343.1"/>
    <property type="molecule type" value="Genomic_DNA"/>
</dbReference>
<feature type="transmembrane region" description="Helical" evidence="1">
    <location>
        <begin position="76"/>
        <end position="95"/>
    </location>
</feature>
<dbReference type="AlphaFoldDB" id="A0A4V3XFF3"/>
<evidence type="ECO:0000256" key="1">
    <source>
        <dbReference type="SAM" id="Phobius"/>
    </source>
</evidence>
<keyword evidence="1" id="KW-0472">Membrane</keyword>
<gene>
    <name evidence="3" type="ORF">EW146_g3452</name>
</gene>
<evidence type="ECO:0000313" key="3">
    <source>
        <dbReference type="EMBL" id="THH17343.1"/>
    </source>
</evidence>
<accession>A0A4V3XFF3</accession>
<dbReference type="OrthoDB" id="2991206at2759"/>
<dbReference type="Proteomes" id="UP000310158">
    <property type="component" value="Unassembled WGS sequence"/>
</dbReference>
<organism evidence="3 4">
    <name type="scientific">Bondarzewia mesenterica</name>
    <dbReference type="NCBI Taxonomy" id="1095465"/>
    <lineage>
        <taxon>Eukaryota</taxon>
        <taxon>Fungi</taxon>
        <taxon>Dikarya</taxon>
        <taxon>Basidiomycota</taxon>
        <taxon>Agaricomycotina</taxon>
        <taxon>Agaricomycetes</taxon>
        <taxon>Russulales</taxon>
        <taxon>Bondarzewiaceae</taxon>
        <taxon>Bondarzewia</taxon>
    </lineage>
</organism>
<protein>
    <recommendedName>
        <fullName evidence="5">Adhesin domain-containing protein</fullName>
    </recommendedName>
</protein>
<keyword evidence="2" id="KW-0732">Signal</keyword>
<proteinExistence type="predicted"/>
<keyword evidence="1" id="KW-0812">Transmembrane</keyword>
<comment type="caution">
    <text evidence="3">The sequence shown here is derived from an EMBL/GenBank/DDBJ whole genome shotgun (WGS) entry which is preliminary data.</text>
</comment>
<feature type="chain" id="PRO_5020590051" description="Adhesin domain-containing protein" evidence="2">
    <location>
        <begin position="18"/>
        <end position="440"/>
    </location>
</feature>
<evidence type="ECO:0000313" key="4">
    <source>
        <dbReference type="Proteomes" id="UP000310158"/>
    </source>
</evidence>
<evidence type="ECO:0008006" key="5">
    <source>
        <dbReference type="Google" id="ProtNLM"/>
    </source>
</evidence>
<feature type="signal peptide" evidence="2">
    <location>
        <begin position="1"/>
        <end position="17"/>
    </location>
</feature>
<name>A0A4V3XFF3_9AGAM</name>
<keyword evidence="4" id="KW-1185">Reference proteome</keyword>